<dbReference type="InterPro" id="IPR000160">
    <property type="entry name" value="GGDEF_dom"/>
</dbReference>
<dbReference type="SMART" id="SM00267">
    <property type="entry name" value="GGDEF"/>
    <property type="match status" value="1"/>
</dbReference>
<dbReference type="Proteomes" id="UP000266206">
    <property type="component" value="Unassembled WGS sequence"/>
</dbReference>
<evidence type="ECO:0000259" key="3">
    <source>
        <dbReference type="PROSITE" id="PS50887"/>
    </source>
</evidence>
<dbReference type="EMBL" id="NQYH01000004">
    <property type="protein sequence ID" value="RIY41263.1"/>
    <property type="molecule type" value="Genomic_DNA"/>
</dbReference>
<evidence type="ECO:0000259" key="4">
    <source>
        <dbReference type="PROSITE" id="PS50924"/>
    </source>
</evidence>
<dbReference type="PANTHER" id="PTHR44757">
    <property type="entry name" value="DIGUANYLATE CYCLASE DGCP"/>
    <property type="match status" value="1"/>
</dbReference>
<dbReference type="InterPro" id="IPR005330">
    <property type="entry name" value="MHYT_dom"/>
</dbReference>
<dbReference type="CDD" id="cd01949">
    <property type="entry name" value="GGDEF"/>
    <property type="match status" value="1"/>
</dbReference>
<dbReference type="PROSITE" id="PS50924">
    <property type="entry name" value="MHYT"/>
    <property type="match status" value="1"/>
</dbReference>
<dbReference type="SMART" id="SM00052">
    <property type="entry name" value="EAL"/>
    <property type="match status" value="1"/>
</dbReference>
<feature type="transmembrane region" description="Helical" evidence="1">
    <location>
        <begin position="12"/>
        <end position="30"/>
    </location>
</feature>
<evidence type="ECO:0008006" key="7">
    <source>
        <dbReference type="Google" id="ProtNLM"/>
    </source>
</evidence>
<feature type="transmembrane region" description="Helical" evidence="1">
    <location>
        <begin position="77"/>
        <end position="97"/>
    </location>
</feature>
<dbReference type="InterPro" id="IPR035919">
    <property type="entry name" value="EAL_sf"/>
</dbReference>
<evidence type="ECO:0000313" key="6">
    <source>
        <dbReference type="Proteomes" id="UP000266206"/>
    </source>
</evidence>
<accession>A0A3A1YSQ1</accession>
<evidence type="ECO:0000313" key="5">
    <source>
        <dbReference type="EMBL" id="RIY41263.1"/>
    </source>
</evidence>
<dbReference type="InterPro" id="IPR029787">
    <property type="entry name" value="Nucleotide_cyclase"/>
</dbReference>
<dbReference type="Gene3D" id="3.30.70.270">
    <property type="match status" value="1"/>
</dbReference>
<feature type="transmembrane region" description="Helical" evidence="1">
    <location>
        <begin position="104"/>
        <end position="121"/>
    </location>
</feature>
<feature type="transmembrane region" description="Helical" evidence="1">
    <location>
        <begin position="42"/>
        <end position="65"/>
    </location>
</feature>
<dbReference type="CDD" id="cd01948">
    <property type="entry name" value="EAL"/>
    <property type="match status" value="1"/>
</dbReference>
<feature type="transmembrane region" description="Helical" evidence="1">
    <location>
        <begin position="141"/>
        <end position="161"/>
    </location>
</feature>
<dbReference type="NCBIfam" id="TIGR00254">
    <property type="entry name" value="GGDEF"/>
    <property type="match status" value="1"/>
</dbReference>
<keyword evidence="1" id="KW-1133">Transmembrane helix</keyword>
<dbReference type="RefSeq" id="WP_119515914.1">
    <property type="nucleotide sequence ID" value="NZ_NQYH01000004.1"/>
</dbReference>
<dbReference type="AlphaFoldDB" id="A0A3A1YSQ1"/>
<dbReference type="InterPro" id="IPR001633">
    <property type="entry name" value="EAL_dom"/>
</dbReference>
<dbReference type="PANTHER" id="PTHR44757:SF2">
    <property type="entry name" value="BIOFILM ARCHITECTURE MAINTENANCE PROTEIN MBAA"/>
    <property type="match status" value="1"/>
</dbReference>
<protein>
    <recommendedName>
        <fullName evidence="7">Bifunctional diguanylate cyclase/phosphodiesterase</fullName>
    </recommendedName>
</protein>
<dbReference type="Gene3D" id="3.20.20.450">
    <property type="entry name" value="EAL domain"/>
    <property type="match status" value="1"/>
</dbReference>
<evidence type="ECO:0000256" key="1">
    <source>
        <dbReference type="PROSITE-ProRule" id="PRU00244"/>
    </source>
</evidence>
<dbReference type="GO" id="GO:0016020">
    <property type="term" value="C:membrane"/>
    <property type="evidence" value="ECO:0007669"/>
    <property type="project" value="UniProtKB-UniRule"/>
</dbReference>
<keyword evidence="1" id="KW-0812">Transmembrane</keyword>
<keyword evidence="1" id="KW-0472">Membrane</keyword>
<dbReference type="PROSITE" id="PS50883">
    <property type="entry name" value="EAL"/>
    <property type="match status" value="1"/>
</dbReference>
<feature type="domain" description="GGDEF" evidence="3">
    <location>
        <begin position="293"/>
        <end position="425"/>
    </location>
</feature>
<dbReference type="SUPFAM" id="SSF55073">
    <property type="entry name" value="Nucleotide cyclase"/>
    <property type="match status" value="1"/>
</dbReference>
<dbReference type="SUPFAM" id="SSF141868">
    <property type="entry name" value="EAL domain-like"/>
    <property type="match status" value="1"/>
</dbReference>
<feature type="domain" description="MHYT" evidence="4">
    <location>
        <begin position="6"/>
        <end position="199"/>
    </location>
</feature>
<sequence length="696" mass="75994">MLESSYNPSLVLWSLAVAALASYTALDLASRVVSSHGAAARWWLAGGACAMGLGIWSMHFVGMLAFNLPIPLGYDPFITAISLLMAIASSGYALWLVCRATLPWYRLLAGGFIMATGIAGMHYTGMGAMLMQPGIDYLPSWVALSLLIAFGASVAALWLAFRLRKNLNYVTALRVGASLVMGAAIAGMHYTGMAAAQFPVGSICGAASTGVDVYWLALLTISVTLAALLATLVVSVLDNRMQLTSTTLSTSLRKATDQLEHLSLHDGLTQLPNRIFFEERLDQAIRSVKKNGGYLAVFMIDVDGFQVINDAYGRHVGDRLLVAMAQRLQNGIRAQDTLARLAGDEFVLQAFISKPDDASLMADKFIQLVQAPFQIVGRDLHISVSIGVTMCPEDGDLRETLLANADAARRHAKSSGRNTYRFFESSMNDNVYEQLRLLQDFRIALENNQLSLVYQPIYDSRGRGLASAEALLRWTHPDHGRVAPDSFIPMAERTGLIVPIGEWVLDQACSQLRCWQDAGWKDARVAVNLSAMQFSHSGLVEMLQTILDRYRITPESLTLEITETTAVQNAETSIVILHKLRRLGVRIAIDDFGTGYSSLLYLKRLPVSELKIDRGFVHDLTLQKEDVAIVEAVVTLANKLGLSVVAEGVETSEQRDLLVDLGCDYLQGYLLGRPVHAQTLLGLVTEGTRAARVAQL</sequence>
<dbReference type="OrthoDB" id="9813903at2"/>
<gene>
    <name evidence="5" type="ORF">CJP73_06955</name>
</gene>
<comment type="caution">
    <text evidence="5">The sequence shown here is derived from an EMBL/GenBank/DDBJ whole genome shotgun (WGS) entry which is preliminary data.</text>
</comment>
<evidence type="ECO:0000259" key="2">
    <source>
        <dbReference type="PROSITE" id="PS50883"/>
    </source>
</evidence>
<dbReference type="InterPro" id="IPR052155">
    <property type="entry name" value="Biofilm_reg_signaling"/>
</dbReference>
<dbReference type="Pfam" id="PF00563">
    <property type="entry name" value="EAL"/>
    <property type="match status" value="1"/>
</dbReference>
<dbReference type="FunFam" id="3.20.20.450:FF:000001">
    <property type="entry name" value="Cyclic di-GMP phosphodiesterase yahA"/>
    <property type="match status" value="1"/>
</dbReference>
<feature type="domain" description="EAL" evidence="2">
    <location>
        <begin position="434"/>
        <end position="688"/>
    </location>
</feature>
<name>A0A3A1YSQ1_9BURK</name>
<proteinExistence type="predicted"/>
<organism evidence="5 6">
    <name type="scientific">Neopusillimonas maritima</name>
    <dbReference type="NCBI Taxonomy" id="2026239"/>
    <lineage>
        <taxon>Bacteria</taxon>
        <taxon>Pseudomonadati</taxon>
        <taxon>Pseudomonadota</taxon>
        <taxon>Betaproteobacteria</taxon>
        <taxon>Burkholderiales</taxon>
        <taxon>Alcaligenaceae</taxon>
        <taxon>Neopusillimonas</taxon>
    </lineage>
</organism>
<feature type="transmembrane region" description="Helical" evidence="1">
    <location>
        <begin position="173"/>
        <end position="193"/>
    </location>
</feature>
<dbReference type="Pfam" id="PF00990">
    <property type="entry name" value="GGDEF"/>
    <property type="match status" value="1"/>
</dbReference>
<dbReference type="InterPro" id="IPR043128">
    <property type="entry name" value="Rev_trsase/Diguanyl_cyclase"/>
</dbReference>
<dbReference type="PROSITE" id="PS50887">
    <property type="entry name" value="GGDEF"/>
    <property type="match status" value="1"/>
</dbReference>
<feature type="transmembrane region" description="Helical" evidence="1">
    <location>
        <begin position="213"/>
        <end position="237"/>
    </location>
</feature>
<dbReference type="Pfam" id="PF03707">
    <property type="entry name" value="MHYT"/>
    <property type="match status" value="3"/>
</dbReference>
<reference evidence="5 6" key="1">
    <citation type="submission" date="2017-08" db="EMBL/GenBank/DDBJ databases">
        <title>Pusillimonas indicus sp. nov., a member of the family Alcaligenaceae isolated from surface seawater.</title>
        <authorList>
            <person name="Li J."/>
        </authorList>
    </citation>
    <scope>NUCLEOTIDE SEQUENCE [LARGE SCALE GENOMIC DNA]</scope>
    <source>
        <strain evidence="5 6">L52-1-41</strain>
    </source>
</reference>